<organism evidence="2 3">
    <name type="scientific">Quercus suber</name>
    <name type="common">Cork oak</name>
    <dbReference type="NCBI Taxonomy" id="58331"/>
    <lineage>
        <taxon>Eukaryota</taxon>
        <taxon>Viridiplantae</taxon>
        <taxon>Streptophyta</taxon>
        <taxon>Embryophyta</taxon>
        <taxon>Tracheophyta</taxon>
        <taxon>Spermatophyta</taxon>
        <taxon>Magnoliopsida</taxon>
        <taxon>eudicotyledons</taxon>
        <taxon>Gunneridae</taxon>
        <taxon>Pentapetalae</taxon>
        <taxon>rosids</taxon>
        <taxon>fabids</taxon>
        <taxon>Fagales</taxon>
        <taxon>Fagaceae</taxon>
        <taxon>Quercus</taxon>
    </lineage>
</organism>
<dbReference type="AlphaFoldDB" id="A0AAW0IMC7"/>
<name>A0AAW0IMC7_QUESU</name>
<keyword evidence="3" id="KW-1185">Reference proteome</keyword>
<keyword evidence="1" id="KW-0732">Signal</keyword>
<evidence type="ECO:0000313" key="2">
    <source>
        <dbReference type="EMBL" id="KAK7815588.1"/>
    </source>
</evidence>
<reference evidence="2 3" key="1">
    <citation type="journal article" date="2018" name="Sci. Data">
        <title>The draft genome sequence of cork oak.</title>
        <authorList>
            <person name="Ramos A.M."/>
            <person name="Usie A."/>
            <person name="Barbosa P."/>
            <person name="Barros P.M."/>
            <person name="Capote T."/>
            <person name="Chaves I."/>
            <person name="Simoes F."/>
            <person name="Abreu I."/>
            <person name="Carrasquinho I."/>
            <person name="Faro C."/>
            <person name="Guimaraes J.B."/>
            <person name="Mendonca D."/>
            <person name="Nobrega F."/>
            <person name="Rodrigues L."/>
            <person name="Saibo N.J.M."/>
            <person name="Varela M.C."/>
            <person name="Egas C."/>
            <person name="Matos J."/>
            <person name="Miguel C.M."/>
            <person name="Oliveira M.M."/>
            <person name="Ricardo C.P."/>
            <person name="Goncalves S."/>
        </authorList>
    </citation>
    <scope>NUCLEOTIDE SEQUENCE [LARGE SCALE GENOMIC DNA]</scope>
    <source>
        <strain evidence="3">cv. HL8</strain>
    </source>
</reference>
<evidence type="ECO:0000313" key="3">
    <source>
        <dbReference type="Proteomes" id="UP000237347"/>
    </source>
</evidence>
<dbReference type="Gene3D" id="1.10.630.10">
    <property type="entry name" value="Cytochrome P450"/>
    <property type="match status" value="1"/>
</dbReference>
<dbReference type="Proteomes" id="UP000237347">
    <property type="component" value="Unassembled WGS sequence"/>
</dbReference>
<dbReference type="GO" id="GO:0020037">
    <property type="term" value="F:heme binding"/>
    <property type="evidence" value="ECO:0007669"/>
    <property type="project" value="InterPro"/>
</dbReference>
<evidence type="ECO:0000256" key="1">
    <source>
        <dbReference type="SAM" id="SignalP"/>
    </source>
</evidence>
<dbReference type="InterPro" id="IPR036396">
    <property type="entry name" value="Cyt_P450_sf"/>
</dbReference>
<dbReference type="GO" id="GO:0005506">
    <property type="term" value="F:iron ion binding"/>
    <property type="evidence" value="ECO:0007669"/>
    <property type="project" value="InterPro"/>
</dbReference>
<feature type="chain" id="PRO_5043429737" evidence="1">
    <location>
        <begin position="25"/>
        <end position="100"/>
    </location>
</feature>
<gene>
    <name evidence="2" type="ORF">CFP56_001425</name>
</gene>
<accession>A0AAW0IMC7</accession>
<dbReference type="GO" id="GO:0004497">
    <property type="term" value="F:monooxygenase activity"/>
    <property type="evidence" value="ECO:0007669"/>
    <property type="project" value="InterPro"/>
</dbReference>
<dbReference type="GO" id="GO:0016705">
    <property type="term" value="F:oxidoreductase activity, acting on paired donors, with incorporation or reduction of molecular oxygen"/>
    <property type="evidence" value="ECO:0007669"/>
    <property type="project" value="InterPro"/>
</dbReference>
<dbReference type="EMBL" id="PKMF04000997">
    <property type="protein sequence ID" value="KAK7815588.1"/>
    <property type="molecule type" value="Genomic_DNA"/>
</dbReference>
<comment type="caution">
    <text evidence="2">The sequence shown here is derived from an EMBL/GenBank/DDBJ whole genome shotgun (WGS) entry which is preliminary data.</text>
</comment>
<proteinExistence type="predicted"/>
<protein>
    <submittedName>
        <fullName evidence="2">Beta-amyrin 28-monooxygenase</fullName>
    </submittedName>
</protein>
<sequence>MLHLVVFSISFSLIFLICIQKSTRDKLPPGEKGWPIIGETLEFAGIGQKGTPKMFVMDKMRKYSQDLFKTSMFRENMVACCGASGQKFLFSNEKKCVVTW</sequence>
<feature type="signal peptide" evidence="1">
    <location>
        <begin position="1"/>
        <end position="24"/>
    </location>
</feature>
<dbReference type="SUPFAM" id="SSF48264">
    <property type="entry name" value="Cytochrome P450"/>
    <property type="match status" value="1"/>
</dbReference>